<accession>A0A9W5YA39</accession>
<evidence type="ECO:0000313" key="2">
    <source>
        <dbReference type="EMBL" id="GKX29697.1"/>
    </source>
</evidence>
<protein>
    <recommendedName>
        <fullName evidence="1">DUF11 domain-containing protein</fullName>
    </recommendedName>
</protein>
<feature type="domain" description="DUF11" evidence="1">
    <location>
        <begin position="306"/>
        <end position="421"/>
    </location>
</feature>
<dbReference type="InterPro" id="IPR001434">
    <property type="entry name" value="OmcB-like_DUF11"/>
</dbReference>
<feature type="domain" description="DUF11" evidence="1">
    <location>
        <begin position="894"/>
        <end position="994"/>
    </location>
</feature>
<dbReference type="Gene3D" id="2.60.40.740">
    <property type="match status" value="1"/>
</dbReference>
<gene>
    <name evidence="2" type="ORF">SH1V18_21770</name>
</gene>
<dbReference type="EMBL" id="BRLB01000005">
    <property type="protein sequence ID" value="GKX29697.1"/>
    <property type="molecule type" value="Genomic_DNA"/>
</dbReference>
<dbReference type="Pfam" id="PF01345">
    <property type="entry name" value="DUF11"/>
    <property type="match status" value="2"/>
</dbReference>
<comment type="caution">
    <text evidence="2">The sequence shown here is derived from an EMBL/GenBank/DDBJ whole genome shotgun (WGS) entry which is preliminary data.</text>
</comment>
<evidence type="ECO:0000259" key="1">
    <source>
        <dbReference type="Pfam" id="PF01345"/>
    </source>
</evidence>
<name>A0A9W5YA39_9FIRM</name>
<dbReference type="NCBIfam" id="TIGR01451">
    <property type="entry name" value="B_ant_repeat"/>
    <property type="match status" value="2"/>
</dbReference>
<evidence type="ECO:0000313" key="3">
    <source>
        <dbReference type="Proteomes" id="UP001144256"/>
    </source>
</evidence>
<dbReference type="PANTHER" id="PTHR34819">
    <property type="entry name" value="LARGE CYSTEINE-RICH PERIPLASMIC PROTEIN OMCB"/>
    <property type="match status" value="1"/>
</dbReference>
<dbReference type="InterPro" id="IPR047589">
    <property type="entry name" value="DUF11_rpt"/>
</dbReference>
<dbReference type="RefSeq" id="WP_281815305.1">
    <property type="nucleotide sequence ID" value="NZ_BRLB01000005.1"/>
</dbReference>
<proteinExistence type="predicted"/>
<dbReference type="InterPro" id="IPR051172">
    <property type="entry name" value="Chlamydia_OmcB"/>
</dbReference>
<keyword evidence="3" id="KW-1185">Reference proteome</keyword>
<dbReference type="PANTHER" id="PTHR34819:SF3">
    <property type="entry name" value="CELL SURFACE PROTEIN"/>
    <property type="match status" value="1"/>
</dbReference>
<dbReference type="Proteomes" id="UP001144256">
    <property type="component" value="Unassembled WGS sequence"/>
</dbReference>
<sequence>MAFDPNLFTINVTPDPSNILLGKDGTVTIAASNSNPGDWGYNYSLVITIPDGVSFVSADIPATSEILNVDNSITLTWLDITDLAPGQTGFEFNIVLQSDENFRETGLPVPFNSVLTPVSVSATVDTLPRGDAEPGNIKYTKDVTTSVVALQYQVTKDAPGKVPKGAGIPSGASPQWPYEYELVIHNNTRSASIVDITDILDNGIRFIGPITASGPDSAQLIPPNPVVTTPSPGGQDNVTIEWTNVSLSANSTNTVNFIAAIWDNYTVGGIENSGARIPHLTPMNNQVTIDGASGPVTDEVDTLAMDLLITKSQDPTDLVIGSIINYTLNYRVNQYDSLNSVIVTDRISDGQTFQSAVPVPTSVSAKDPITGSTTIIWDLGSLGTSTSGTITFSTIVDTDYFVTSQPVLAGDFLTNEVEIDGINDTTSTDTPDSSFSFGQIDTPSIDKQLLNYYYEDGTLKPASINALAPGDFAEFQITYDAPLNPPQMDVMISDFFPLVMDASTITSIVYNPFPPTSGPTPTGNEGVEWLLDTNVPGMTNWTVTFRVQMKNTEFIGTSNNLAKLSLLNTNNIVFSDRDQVEVNFGEPDIQLTKDVAGPTPNNIMPGQTYTYTVVINNPQNVDGTIVDAFSVDFSDVIPNLLTYVPLSLTANATAGTPSFSAPIFTAPDQIFMEILQLGPDDEITLTYEITVDAGIGPNLDFINDARTTSPYSQPFDPGGDNYQYPDLEREDSATLSSGAMPVMKTVDNDDVVVGDTVYYTITWTVPEGLIAYDVSIRDILPIGQSYDGDPSPVPPQSIIGQVVRWPTIPTVDATGGAITLIYSFRARIDSSDAVPPTYTEVQTNRGRIFFNSTPGGSPMVRGDTVDVTVSNPHITITKEERNVSKCRSPFDSTVTATGGQIIEYMINVVNDGSADAYDIEVIDRFGGLNSGLNFIQGSIEAPIGTTADYNAATNQVVWDIPFLAIGDSLSILFRVRITRGPILSTVIYNDASVASYSNINLTFIYPREDSNSVAIVLESRVRGKSLSELAKLKDLRIK</sequence>
<dbReference type="AlphaFoldDB" id="A0A9W5YA39"/>
<reference evidence="2" key="1">
    <citation type="submission" date="2022-06" db="EMBL/GenBank/DDBJ databases">
        <title>Vallitalea longa sp. nov., an anaerobic bacterium isolated from marine sediment.</title>
        <authorList>
            <person name="Hirano S."/>
            <person name="Terahara T."/>
            <person name="Mori K."/>
            <person name="Hamada M."/>
            <person name="Matsumoto R."/>
            <person name="Kobayashi T."/>
        </authorList>
    </citation>
    <scope>NUCLEOTIDE SEQUENCE</scope>
    <source>
        <strain evidence="2">SH18-1</strain>
    </source>
</reference>
<organism evidence="2 3">
    <name type="scientific">Vallitalea longa</name>
    <dbReference type="NCBI Taxonomy" id="2936439"/>
    <lineage>
        <taxon>Bacteria</taxon>
        <taxon>Bacillati</taxon>
        <taxon>Bacillota</taxon>
        <taxon>Clostridia</taxon>
        <taxon>Lachnospirales</taxon>
        <taxon>Vallitaleaceae</taxon>
        <taxon>Vallitalea</taxon>
    </lineage>
</organism>